<dbReference type="EMBL" id="PDUG01000006">
    <property type="protein sequence ID" value="PIC17370.1"/>
    <property type="molecule type" value="Genomic_DNA"/>
</dbReference>
<name>A0A2G5SQL7_9PELO</name>
<dbReference type="AlphaFoldDB" id="A0A2G5SQL7"/>
<gene>
    <name evidence="1" type="primary">Cnig_chr_X.g23635</name>
    <name evidence="1" type="ORF">B9Z55_023635</name>
</gene>
<reference evidence="2" key="1">
    <citation type="submission" date="2017-10" db="EMBL/GenBank/DDBJ databases">
        <title>Rapid genome shrinkage in a self-fertile nematode reveals novel sperm competition proteins.</title>
        <authorList>
            <person name="Yin D."/>
            <person name="Schwarz E.M."/>
            <person name="Thomas C.G."/>
            <person name="Felde R.L."/>
            <person name="Korf I.F."/>
            <person name="Cutter A.D."/>
            <person name="Schartner C.M."/>
            <person name="Ralston E.J."/>
            <person name="Meyer B.J."/>
            <person name="Haag E.S."/>
        </authorList>
    </citation>
    <scope>NUCLEOTIDE SEQUENCE [LARGE SCALE GENOMIC DNA]</scope>
    <source>
        <strain evidence="2">JU1422</strain>
    </source>
</reference>
<evidence type="ECO:0000313" key="2">
    <source>
        <dbReference type="Proteomes" id="UP000230233"/>
    </source>
</evidence>
<organism evidence="1 2">
    <name type="scientific">Caenorhabditis nigoni</name>
    <dbReference type="NCBI Taxonomy" id="1611254"/>
    <lineage>
        <taxon>Eukaryota</taxon>
        <taxon>Metazoa</taxon>
        <taxon>Ecdysozoa</taxon>
        <taxon>Nematoda</taxon>
        <taxon>Chromadorea</taxon>
        <taxon>Rhabditida</taxon>
        <taxon>Rhabditina</taxon>
        <taxon>Rhabditomorpha</taxon>
        <taxon>Rhabditoidea</taxon>
        <taxon>Rhabditidae</taxon>
        <taxon>Peloderinae</taxon>
        <taxon>Caenorhabditis</taxon>
    </lineage>
</organism>
<accession>A0A2G5SQL7</accession>
<dbReference type="Proteomes" id="UP000230233">
    <property type="component" value="Chromosome X"/>
</dbReference>
<keyword evidence="2" id="KW-1185">Reference proteome</keyword>
<protein>
    <submittedName>
        <fullName evidence="1">Uncharacterized protein</fullName>
    </submittedName>
</protein>
<sequence>MAKNQKNIYLYVLFTGTIRILNISDRKPCSLFISYSDLFFIQPQKSLLLFCYNADCEHYCKDEHYCKEATIFVHVELNYLGSYQSYRKFVN</sequence>
<evidence type="ECO:0000313" key="1">
    <source>
        <dbReference type="EMBL" id="PIC17370.1"/>
    </source>
</evidence>
<comment type="caution">
    <text evidence="1">The sequence shown here is derived from an EMBL/GenBank/DDBJ whole genome shotgun (WGS) entry which is preliminary data.</text>
</comment>
<proteinExistence type="predicted"/>